<reference evidence="2" key="1">
    <citation type="submission" date="2019-03" db="EMBL/GenBank/DDBJ databases">
        <title>WGS assembly of Setaria viridis.</title>
        <authorList>
            <person name="Huang P."/>
            <person name="Jenkins J."/>
            <person name="Grimwood J."/>
            <person name="Barry K."/>
            <person name="Healey A."/>
            <person name="Mamidi S."/>
            <person name="Sreedasyam A."/>
            <person name="Shu S."/>
            <person name="Feldman M."/>
            <person name="Wu J."/>
            <person name="Yu Y."/>
            <person name="Chen C."/>
            <person name="Johnson J."/>
            <person name="Rokhsar D."/>
            <person name="Baxter I."/>
            <person name="Schmutz J."/>
            <person name="Brutnell T."/>
            <person name="Kellogg E."/>
        </authorList>
    </citation>
    <scope>NUCLEOTIDE SEQUENCE [LARGE SCALE GENOMIC DNA]</scope>
</reference>
<feature type="compositionally biased region" description="Low complexity" evidence="1">
    <location>
        <begin position="83"/>
        <end position="94"/>
    </location>
</feature>
<feature type="compositionally biased region" description="Basic residues" evidence="1">
    <location>
        <begin position="95"/>
        <end position="127"/>
    </location>
</feature>
<dbReference type="Gramene" id="TKW37437">
    <property type="protein sequence ID" value="TKW37437"/>
    <property type="gene ID" value="SEVIR_1G047350v2"/>
</dbReference>
<proteinExistence type="predicted"/>
<keyword evidence="3" id="KW-1185">Reference proteome</keyword>
<evidence type="ECO:0000313" key="2">
    <source>
        <dbReference type="EMBL" id="TKW37437.1"/>
    </source>
</evidence>
<dbReference type="Proteomes" id="UP000298652">
    <property type="component" value="Chromosome 1"/>
</dbReference>
<dbReference type="EMBL" id="CM016552">
    <property type="protein sequence ID" value="TKW37437.1"/>
    <property type="molecule type" value="Genomic_DNA"/>
</dbReference>
<organism evidence="2 3">
    <name type="scientific">Setaria viridis</name>
    <name type="common">Green bristlegrass</name>
    <name type="synonym">Setaria italica subsp. viridis</name>
    <dbReference type="NCBI Taxonomy" id="4556"/>
    <lineage>
        <taxon>Eukaryota</taxon>
        <taxon>Viridiplantae</taxon>
        <taxon>Streptophyta</taxon>
        <taxon>Embryophyta</taxon>
        <taxon>Tracheophyta</taxon>
        <taxon>Spermatophyta</taxon>
        <taxon>Magnoliopsida</taxon>
        <taxon>Liliopsida</taxon>
        <taxon>Poales</taxon>
        <taxon>Poaceae</taxon>
        <taxon>PACMAD clade</taxon>
        <taxon>Panicoideae</taxon>
        <taxon>Panicodae</taxon>
        <taxon>Paniceae</taxon>
        <taxon>Cenchrinae</taxon>
        <taxon>Setaria</taxon>
    </lineage>
</organism>
<dbReference type="AlphaFoldDB" id="A0A4U6WHI6"/>
<accession>A0A4U6WHI6</accession>
<feature type="region of interest" description="Disordered" evidence="1">
    <location>
        <begin position="57"/>
        <end position="142"/>
    </location>
</feature>
<evidence type="ECO:0000256" key="1">
    <source>
        <dbReference type="SAM" id="MobiDB-lite"/>
    </source>
</evidence>
<name>A0A4U6WHI6_SETVI</name>
<protein>
    <submittedName>
        <fullName evidence="2">Uncharacterized protein</fullName>
    </submittedName>
</protein>
<feature type="compositionally biased region" description="Gly residues" evidence="1">
    <location>
        <begin position="67"/>
        <end position="79"/>
    </location>
</feature>
<sequence length="193" mass="20904">MGCAMGWHGRNRSPASFSSAAASIDRVLHLATASRSAARSTFPFLGVLARVVRLELPPSSGRPIDGGAEGVGMGGGPGRGSRRGALVPAAPPRRVAGRRPRRQGGPARPRRRRRRCRGRRRRRRQCRRAPPPLPLPLAPLGEWWSRSPPSGEGSGLLLRFAFYLVDCGLWVDATVQSVGCSRSVVELSMNKDR</sequence>
<evidence type="ECO:0000313" key="3">
    <source>
        <dbReference type="Proteomes" id="UP000298652"/>
    </source>
</evidence>
<gene>
    <name evidence="2" type="ORF">SEVIR_1G047350v2</name>
</gene>